<keyword evidence="3" id="KW-1185">Reference proteome</keyword>
<organism evidence="2 3">
    <name type="scientific">Flavobacterium chungbukense</name>
    <dbReference type="NCBI Taxonomy" id="877464"/>
    <lineage>
        <taxon>Bacteria</taxon>
        <taxon>Pseudomonadati</taxon>
        <taxon>Bacteroidota</taxon>
        <taxon>Flavobacteriia</taxon>
        <taxon>Flavobacteriales</taxon>
        <taxon>Flavobacteriaceae</taxon>
        <taxon>Flavobacterium</taxon>
    </lineage>
</organism>
<name>A0ABP7YPN2_9FLAO</name>
<keyword evidence="1" id="KW-0732">Signal</keyword>
<accession>A0ABP7YPN2</accession>
<evidence type="ECO:0000313" key="2">
    <source>
        <dbReference type="EMBL" id="GAA4139350.1"/>
    </source>
</evidence>
<dbReference type="EMBL" id="BAABAO010000013">
    <property type="protein sequence ID" value="GAA4139350.1"/>
    <property type="molecule type" value="Genomic_DNA"/>
</dbReference>
<dbReference type="Proteomes" id="UP001501333">
    <property type="component" value="Unassembled WGS sequence"/>
</dbReference>
<dbReference type="RefSeq" id="WP_229349126.1">
    <property type="nucleotide sequence ID" value="NZ_BAABAO010000013.1"/>
</dbReference>
<feature type="chain" id="PRO_5047359648" evidence="1">
    <location>
        <begin position="21"/>
        <end position="186"/>
    </location>
</feature>
<proteinExistence type="predicted"/>
<evidence type="ECO:0000256" key="1">
    <source>
        <dbReference type="SAM" id="SignalP"/>
    </source>
</evidence>
<sequence length="186" mass="20761">MRQLLYGFLFLFLFTFSAKAQNKPIDIVKSNKWFIAGPSKESEETINTIRLKRGIITVTAKDNPKGEIELNVMITASESNDGVPTNLPSESKFVEITYQSSQIIKLQAREGNSEGTGCVHGGSHPRVTLPASPNKFKTIKIPWTHFKQDELPNGKLLNIHNLCKFNFVNYNPVSGSVLKIKSVIIN</sequence>
<comment type="caution">
    <text evidence="2">The sequence shown here is derived from an EMBL/GenBank/DDBJ whole genome shotgun (WGS) entry which is preliminary data.</text>
</comment>
<feature type="signal peptide" evidence="1">
    <location>
        <begin position="1"/>
        <end position="20"/>
    </location>
</feature>
<gene>
    <name evidence="2" type="ORF">GCM10022250_38880</name>
</gene>
<reference evidence="3" key="1">
    <citation type="journal article" date="2019" name="Int. J. Syst. Evol. Microbiol.">
        <title>The Global Catalogue of Microorganisms (GCM) 10K type strain sequencing project: providing services to taxonomists for standard genome sequencing and annotation.</title>
        <authorList>
            <consortium name="The Broad Institute Genomics Platform"/>
            <consortium name="The Broad Institute Genome Sequencing Center for Infectious Disease"/>
            <person name="Wu L."/>
            <person name="Ma J."/>
        </authorList>
    </citation>
    <scope>NUCLEOTIDE SEQUENCE [LARGE SCALE GENOMIC DNA]</scope>
    <source>
        <strain evidence="3">JCM 17386</strain>
    </source>
</reference>
<evidence type="ECO:0000313" key="3">
    <source>
        <dbReference type="Proteomes" id="UP001501333"/>
    </source>
</evidence>
<protein>
    <submittedName>
        <fullName evidence="2">Uncharacterized protein</fullName>
    </submittedName>
</protein>